<dbReference type="Proteomes" id="UP000219369">
    <property type="component" value="Unassembled WGS sequence"/>
</dbReference>
<organism evidence="1 2">
    <name type="scientific">Fusarium oxysporum</name>
    <name type="common">Fusarium vascular wilt</name>
    <dbReference type="NCBI Taxonomy" id="5507"/>
    <lineage>
        <taxon>Eukaryota</taxon>
        <taxon>Fungi</taxon>
        <taxon>Dikarya</taxon>
        <taxon>Ascomycota</taxon>
        <taxon>Pezizomycotina</taxon>
        <taxon>Sordariomycetes</taxon>
        <taxon>Hypocreomycetidae</taxon>
        <taxon>Hypocreales</taxon>
        <taxon>Nectriaceae</taxon>
        <taxon>Fusarium</taxon>
        <taxon>Fusarium oxysporum species complex</taxon>
    </lineage>
</organism>
<dbReference type="AlphaFoldDB" id="A0A2H3TPA8"/>
<dbReference type="VEuPathDB" id="FungiDB:FOZG_13799"/>
<dbReference type="VEuPathDB" id="FungiDB:FOMG_14614"/>
<evidence type="ECO:0008006" key="3">
    <source>
        <dbReference type="Google" id="ProtNLM"/>
    </source>
</evidence>
<accession>A0A2H3TPA8</accession>
<evidence type="ECO:0000313" key="2">
    <source>
        <dbReference type="Proteomes" id="UP000219369"/>
    </source>
</evidence>
<dbReference type="OrthoDB" id="5279008at2759"/>
<evidence type="ECO:0000313" key="1">
    <source>
        <dbReference type="EMBL" id="SCO90468.1"/>
    </source>
</evidence>
<reference evidence="2" key="1">
    <citation type="submission" date="2016-09" db="EMBL/GenBank/DDBJ databases">
        <authorList>
            <person name="Guldener U."/>
        </authorList>
    </citation>
    <scope>NUCLEOTIDE SEQUENCE [LARGE SCALE GENOMIC DNA]</scope>
    <source>
        <strain evidence="2">V64-1</strain>
    </source>
</reference>
<sequence>MAFIQELPNELILMLVADMPLSAFAALRQTSKRFNEVTIVTFGRRFFHTRNIMLHEKSVQNLDSIAKHPVFASCVRKVGFSPTRMKSDWYGFEEECEARRHYGGEDNIEL</sequence>
<dbReference type="EMBL" id="FMJY01000009">
    <property type="protein sequence ID" value="SCO90468.1"/>
    <property type="molecule type" value="Genomic_DNA"/>
</dbReference>
<dbReference type="VEuPathDB" id="FungiDB:FOXG_09589"/>
<dbReference type="VEuPathDB" id="FungiDB:FOIG_13386"/>
<gene>
    <name evidence="1" type="ORF">FRV6_14596</name>
</gene>
<name>A0A2H3TPA8_FUSOX</name>
<proteinExistence type="predicted"/>
<protein>
    <recommendedName>
        <fullName evidence="3">F-box domain-containing protein</fullName>
    </recommendedName>
</protein>